<keyword evidence="2" id="KW-1185">Reference proteome</keyword>
<evidence type="ECO:0000313" key="1">
    <source>
        <dbReference type="Ensembl" id="ENSFHEP00000000105.1"/>
    </source>
</evidence>
<organism evidence="1 2">
    <name type="scientific">Fundulus heteroclitus</name>
    <name type="common">Killifish</name>
    <name type="synonym">Mummichog</name>
    <dbReference type="NCBI Taxonomy" id="8078"/>
    <lineage>
        <taxon>Eukaryota</taxon>
        <taxon>Metazoa</taxon>
        <taxon>Chordata</taxon>
        <taxon>Craniata</taxon>
        <taxon>Vertebrata</taxon>
        <taxon>Euteleostomi</taxon>
        <taxon>Actinopterygii</taxon>
        <taxon>Neopterygii</taxon>
        <taxon>Teleostei</taxon>
        <taxon>Neoteleostei</taxon>
        <taxon>Acanthomorphata</taxon>
        <taxon>Ovalentaria</taxon>
        <taxon>Atherinomorphae</taxon>
        <taxon>Cyprinodontiformes</taxon>
        <taxon>Fundulidae</taxon>
        <taxon>Fundulus</taxon>
    </lineage>
</organism>
<dbReference type="GO" id="GO:0034237">
    <property type="term" value="F:protein kinase A regulatory subunit binding"/>
    <property type="evidence" value="ECO:0007669"/>
    <property type="project" value="TreeGrafter"/>
</dbReference>
<dbReference type="Proteomes" id="UP000265000">
    <property type="component" value="Unplaced"/>
</dbReference>
<evidence type="ECO:0000313" key="2">
    <source>
        <dbReference type="Proteomes" id="UP000265000"/>
    </source>
</evidence>
<reference evidence="1" key="1">
    <citation type="submission" date="2025-08" db="UniProtKB">
        <authorList>
            <consortium name="Ensembl"/>
        </authorList>
    </citation>
    <scope>IDENTIFICATION</scope>
</reference>
<proteinExistence type="predicted"/>
<dbReference type="Ensembl" id="ENSFHET00000016084.1">
    <property type="protein sequence ID" value="ENSFHEP00000000105.1"/>
    <property type="gene ID" value="ENSFHEG00000023381.1"/>
</dbReference>
<dbReference type="Pfam" id="PF14469">
    <property type="entry name" value="AKAP28"/>
    <property type="match status" value="1"/>
</dbReference>
<name>A0A3Q2NMJ5_FUNHE</name>
<protein>
    <submittedName>
        <fullName evidence="1">Uncharacterized protein</fullName>
    </submittedName>
</protein>
<dbReference type="AlphaFoldDB" id="A0A3Q2NMJ5"/>
<sequence length="189" mass="21865">MEIARATTPEPKNATERYSCDMDEKAVYGLLRKVLQEDRLRDTTKEQRLSALSETDGIEWASRKDFNVDVGKQQIEAYIKTWDIRPSWVCYVDFLRSVQEGDYTVYLYEARFSAPTARRPITETVSVYFAVEVSAAEAETLPVQVRFVLESRRLVHTPGRHRLCENPCLWALDFFPFGLSRKDVSSIKN</sequence>
<dbReference type="STRING" id="8078.ENSFHEP00000000105"/>
<dbReference type="InterPro" id="IPR053084">
    <property type="entry name" value="AKAP"/>
</dbReference>
<dbReference type="PANTHER" id="PTHR35075:SF1">
    <property type="entry name" value="A-KINASE ANCHOR PROTEIN 14"/>
    <property type="match status" value="1"/>
</dbReference>
<accession>A0A3Q2NMJ5</accession>
<dbReference type="GO" id="GO:0005952">
    <property type="term" value="C:cAMP-dependent protein kinase complex"/>
    <property type="evidence" value="ECO:0007669"/>
    <property type="project" value="TreeGrafter"/>
</dbReference>
<dbReference type="PANTHER" id="PTHR35075">
    <property type="entry name" value="A-KINASE ANCHOR PROTEIN 14"/>
    <property type="match status" value="1"/>
</dbReference>
<dbReference type="GeneTree" id="ENSGT00940000175529"/>
<reference evidence="1" key="2">
    <citation type="submission" date="2025-09" db="UniProtKB">
        <authorList>
            <consortium name="Ensembl"/>
        </authorList>
    </citation>
    <scope>IDENTIFICATION</scope>
</reference>
<dbReference type="InterPro" id="IPR025663">
    <property type="entry name" value="AKAP_28"/>
</dbReference>